<sequence length="838" mass="96962">MNPDFSRQQRRSPLKTCLFCSLLDQFYKRSCVCALQKTVEQIGYFPICHSPFVLCFDDCAVDSLTASMPLCKRKPFPLVERPQDLKPQELVFLVRLTKEIFRDYGEYMNRINLYCQRVWTCKVTGKTNLTFEEALASEKQAMEKVQQFPKELVAPVLHDVQFSMLTLKDLANKIATKLQENLTEGTELYGKTNNRVYPCKIIKVLVEEADRTQYEVVWLDKDKKITGNAVVNVEDLVRKKLPFSREVLKSFIRESTYRSVPWVLHDNLARKHGISTDPPEELRSKVSFQEGRVVIIRKRSVKEEDVQNNGGGEVLRKCKRKKLGKENLESLIPEKNSEKEPVKYPIDDLLVEPASNDPVFTERPSPSRDFNVPMECVGDLLMTWDFYSSFCRLLNLWPFSLDDFENALCHKESNLILIVESHLAILRLLIKDNGDYTLAIQKKNRKPKITLITWTEYLCDFLEMVDVAQLSNHMTTIRRGHYGLLDIHAKLGILQVLVAQALNTNLIRKKLDEYVEQQQVLASTRREEALEEGRKKRQDKELLKAGSHGKEIIEGRSGESVGSSSNTMVHGNYSKQNGYVADKRNKDAVSTPGKHALKNILKGQVDTTMRRYGKQQKVDDKATVDIKKGSAKKGAQKLTGDDGYKAMDRSKECRKEYLEREMEKRFIRTNPMGKDKNYNRYWFFKRDGRIFIESSDSAQWGYYSTKEELDVFMGSLNRKGERERALKKQLDKYYTRICLSPPFFGSSSSSLVSLLQARYASTTNHRSTATIIRNKMDKITSHRHRSFRLELQKRSKEVAHKIAIDEAVLRRSTRVRAPPRKYNPAVAFLRYINKWKED</sequence>
<keyword evidence="2" id="KW-1185">Reference proteome</keyword>
<evidence type="ECO:0000313" key="1">
    <source>
        <dbReference type="EMBL" id="KAI8535400.1"/>
    </source>
</evidence>
<evidence type="ECO:0000313" key="2">
    <source>
        <dbReference type="Proteomes" id="UP001062846"/>
    </source>
</evidence>
<gene>
    <name evidence="1" type="ORF">RHMOL_Rhmol10G0171000</name>
</gene>
<organism evidence="1 2">
    <name type="scientific">Rhododendron molle</name>
    <name type="common">Chinese azalea</name>
    <name type="synonym">Azalea mollis</name>
    <dbReference type="NCBI Taxonomy" id="49168"/>
    <lineage>
        <taxon>Eukaryota</taxon>
        <taxon>Viridiplantae</taxon>
        <taxon>Streptophyta</taxon>
        <taxon>Embryophyta</taxon>
        <taxon>Tracheophyta</taxon>
        <taxon>Spermatophyta</taxon>
        <taxon>Magnoliopsida</taxon>
        <taxon>eudicotyledons</taxon>
        <taxon>Gunneridae</taxon>
        <taxon>Pentapetalae</taxon>
        <taxon>asterids</taxon>
        <taxon>Ericales</taxon>
        <taxon>Ericaceae</taxon>
        <taxon>Ericoideae</taxon>
        <taxon>Rhodoreae</taxon>
        <taxon>Rhododendron</taxon>
    </lineage>
</organism>
<comment type="caution">
    <text evidence="1">The sequence shown here is derived from an EMBL/GenBank/DDBJ whole genome shotgun (WGS) entry which is preliminary data.</text>
</comment>
<reference evidence="1" key="1">
    <citation type="submission" date="2022-02" db="EMBL/GenBank/DDBJ databases">
        <title>Plant Genome Project.</title>
        <authorList>
            <person name="Zhang R.-G."/>
        </authorList>
    </citation>
    <scope>NUCLEOTIDE SEQUENCE</scope>
    <source>
        <strain evidence="1">AT1</strain>
    </source>
</reference>
<dbReference type="EMBL" id="CM046397">
    <property type="protein sequence ID" value="KAI8535400.1"/>
    <property type="molecule type" value="Genomic_DNA"/>
</dbReference>
<accession>A0ACC0M397</accession>
<protein>
    <submittedName>
        <fullName evidence="1">Uncharacterized protein</fullName>
    </submittedName>
</protein>
<proteinExistence type="predicted"/>
<name>A0ACC0M397_RHOML</name>
<dbReference type="Proteomes" id="UP001062846">
    <property type="component" value="Chromosome 10"/>
</dbReference>